<evidence type="ECO:0000313" key="2">
    <source>
        <dbReference type="EMBL" id="KAK6505750.1"/>
    </source>
</evidence>
<dbReference type="EMBL" id="JAVHJL010000004">
    <property type="protein sequence ID" value="KAK6505750.1"/>
    <property type="molecule type" value="Genomic_DNA"/>
</dbReference>
<feature type="compositionally biased region" description="Polar residues" evidence="1">
    <location>
        <begin position="451"/>
        <end position="461"/>
    </location>
</feature>
<feature type="compositionally biased region" description="Basic and acidic residues" evidence="1">
    <location>
        <begin position="304"/>
        <end position="315"/>
    </location>
</feature>
<sequence length="577" mass="62801">MPTTLAHSSSIGNDRSKSDLDTSKPAALSFKILEAGQQEIRPPLTPATEVDLQKSCAILVQSTGYSRSLKDASSSSNTTAQRRGNGTIPVRSTHGRTQSRSRGSRTPVGRVAKASAVGHRRNGSLTATGKHEKASVSGYVPPRRPAPEKVLPVARRVKMKKDAIPEEEEKESEMNESESQDIEKRSKSVEAKSSSDGMVIEEARVEKNKKGVKKLVNVMTGYIRPHDTASSQSPPTASNEVSPSRERTNPWEALQVKSSRRKDGANYVEALPEHLHTKPTSDEEKKNGELKRSVSKRLGNAVKEYVKPPHIDRFTPEPLPTAPASSKEEARKGEQKKHRAAKTMREYVRPSSTEISNATIEEEDPAQASKPQRTPKSPTRPPRSAKSLPAPATTEKKNHPIARDIQKASTETTPPKPATSGGHGHHNPFRLIHDYVKPSMTDPLTLQTNTLQASSHLSPASPSERRPLTQHALQPSAPYIPPKIRPRGKTLPLGDNTLSPDAAASGIPPPTRQGPIFGGGYPVKQDLLTTEATAKDKENRGPVSPGFFGRSPGVGGFRIHFSHFLHKQRSDGYDQLG</sequence>
<feature type="compositionally biased region" description="Basic and acidic residues" evidence="1">
    <location>
        <begin position="394"/>
        <end position="406"/>
    </location>
</feature>
<evidence type="ECO:0000313" key="3">
    <source>
        <dbReference type="Proteomes" id="UP001370758"/>
    </source>
</evidence>
<feature type="region of interest" description="Disordered" evidence="1">
    <location>
        <begin position="63"/>
        <end position="430"/>
    </location>
</feature>
<feature type="region of interest" description="Disordered" evidence="1">
    <location>
        <begin position="451"/>
        <end position="516"/>
    </location>
</feature>
<feature type="compositionally biased region" description="Basic and acidic residues" evidence="1">
    <location>
        <begin position="271"/>
        <end position="292"/>
    </location>
</feature>
<comment type="caution">
    <text evidence="2">The sequence shown here is derived from an EMBL/GenBank/DDBJ whole genome shotgun (WGS) entry which is preliminary data.</text>
</comment>
<dbReference type="Proteomes" id="UP001370758">
    <property type="component" value="Unassembled WGS sequence"/>
</dbReference>
<feature type="compositionally biased region" description="Basic residues" evidence="1">
    <location>
        <begin position="93"/>
        <end position="103"/>
    </location>
</feature>
<accession>A0AAV9WDD2</accession>
<protein>
    <submittedName>
        <fullName evidence="2">Uncharacterized protein</fullName>
    </submittedName>
</protein>
<reference evidence="2 3" key="1">
    <citation type="submission" date="2023-08" db="EMBL/GenBank/DDBJ databases">
        <authorList>
            <person name="Palmer J.M."/>
        </authorList>
    </citation>
    <scope>NUCLEOTIDE SEQUENCE [LARGE SCALE GENOMIC DNA]</scope>
    <source>
        <strain evidence="2 3">TWF481</strain>
    </source>
</reference>
<feature type="compositionally biased region" description="Polar residues" evidence="1">
    <location>
        <begin position="228"/>
        <end position="242"/>
    </location>
</feature>
<keyword evidence="3" id="KW-1185">Reference proteome</keyword>
<feature type="region of interest" description="Disordered" evidence="1">
    <location>
        <begin position="1"/>
        <end position="23"/>
    </location>
</feature>
<proteinExistence type="predicted"/>
<feature type="compositionally biased region" description="Low complexity" evidence="1">
    <location>
        <begin position="370"/>
        <end position="387"/>
    </location>
</feature>
<dbReference type="AlphaFoldDB" id="A0AAV9WDD2"/>
<organism evidence="2 3">
    <name type="scientific">Arthrobotrys musiformis</name>
    <dbReference type="NCBI Taxonomy" id="47236"/>
    <lineage>
        <taxon>Eukaryota</taxon>
        <taxon>Fungi</taxon>
        <taxon>Dikarya</taxon>
        <taxon>Ascomycota</taxon>
        <taxon>Pezizomycotina</taxon>
        <taxon>Orbiliomycetes</taxon>
        <taxon>Orbiliales</taxon>
        <taxon>Orbiliaceae</taxon>
        <taxon>Arthrobotrys</taxon>
    </lineage>
</organism>
<feature type="compositionally biased region" description="Polar residues" evidence="1">
    <location>
        <begin position="350"/>
        <end position="359"/>
    </location>
</feature>
<feature type="compositionally biased region" description="Polar residues" evidence="1">
    <location>
        <begin position="1"/>
        <end position="13"/>
    </location>
</feature>
<evidence type="ECO:0000256" key="1">
    <source>
        <dbReference type="SAM" id="MobiDB-lite"/>
    </source>
</evidence>
<feature type="compositionally biased region" description="Basic and acidic residues" evidence="1">
    <location>
        <begin position="181"/>
        <end position="190"/>
    </location>
</feature>
<gene>
    <name evidence="2" type="ORF">TWF481_007642</name>
</gene>
<name>A0AAV9WDD2_9PEZI</name>
<feature type="compositionally biased region" description="Acidic residues" evidence="1">
    <location>
        <begin position="165"/>
        <end position="180"/>
    </location>
</feature>
<feature type="compositionally biased region" description="Polar residues" evidence="1">
    <location>
        <begin position="63"/>
        <end position="84"/>
    </location>
</feature>